<evidence type="ECO:0000313" key="3">
    <source>
        <dbReference type="Proteomes" id="UP001598300"/>
    </source>
</evidence>
<dbReference type="EMBL" id="JBHXPM010000001">
    <property type="protein sequence ID" value="MFD3954741.1"/>
    <property type="molecule type" value="Genomic_DNA"/>
</dbReference>
<keyword evidence="3" id="KW-1185">Reference proteome</keyword>
<dbReference type="SUPFAM" id="SSF48371">
    <property type="entry name" value="ARM repeat"/>
    <property type="match status" value="1"/>
</dbReference>
<name>A0ABW6DPV9_9ACTN</name>
<protein>
    <submittedName>
        <fullName evidence="2">HEAT repeat domain-containing protein</fullName>
    </submittedName>
</protein>
<accession>A0ABW6DPV9</accession>
<dbReference type="RefSeq" id="WP_381299980.1">
    <property type="nucleotide sequence ID" value="NZ_JBHVRE010000026.1"/>
</dbReference>
<dbReference type="InterPro" id="IPR016024">
    <property type="entry name" value="ARM-type_fold"/>
</dbReference>
<evidence type="ECO:0000313" key="2">
    <source>
        <dbReference type="EMBL" id="MFD3954741.1"/>
    </source>
</evidence>
<evidence type="ECO:0000256" key="1">
    <source>
        <dbReference type="SAM" id="MobiDB-lite"/>
    </source>
</evidence>
<sequence>MDFDHALFRADLDALPWPSYGHAYGSAEDVPGCLRALAGDDDAAADEAQSELYGSILHQGSVYEASAQAVPFLARIAAADIRTADVLLLIGGIAEGGEDPSPEAADGPPAEAGDGSPAEAGDGLPARVGGEAGESDEVACRRAVVAQLPLLLRVLDHQDRAVRQAAAWAAGWTGAAGAAAAVPALRDRAAVEADPLVRAELLSSLARLDPEGTARAATEAIGPDGSPPELRIAALLASADIGLPWTPAHHEAALALLPLDRLVADRFDHVRNEPLHHLTVTLLLRDTDPDREAVFALLDGALRHPDPEARTEAVWAALTACELSRGAPARLVGALTAAAEADGGGAVAAAGDGRAAASGAGAGGGGGPAGSGSDGGAAGSGAGADSGSDAGRAASGDVSGALSALGRLGAYGEPAAELLAARAAGEGDVADRALEALVTVDPVRAAPLLARDLENRPRAFAAACGGPVGSLPTLPYDPALLAAVRRRLGAMEPGSMALPRLAALLTAWGLDAGPAVPELLAALPAYPRQLPKVLAAVCRPEQRGEVAEALRSLARTAPADDRMEAVRVLHQLTGDHGPLLSLLAERLAAGAGGGDSALRETATAAAALGPAAAPLVPALRAALNAPDADRNNPQMDADIAIAAALHRVTGDAAEAVPVLAGVLGDGDGLWRRWTFVRAAEAAAGLGPAGRPLVPVLKALLTDPEQVPSAVLALRAVAPDALDTDRSAGLLLDAAEAGAAPAEAVEALVALGVDTLSGEHRARLTALGERDLRVVRFGLSGTIEAADDRLRARIRTAVVGRARTAVVSRG</sequence>
<dbReference type="InterPro" id="IPR011989">
    <property type="entry name" value="ARM-like"/>
</dbReference>
<feature type="compositionally biased region" description="Low complexity" evidence="1">
    <location>
        <begin position="102"/>
        <end position="123"/>
    </location>
</feature>
<feature type="compositionally biased region" description="Gly residues" evidence="1">
    <location>
        <begin position="360"/>
        <end position="384"/>
    </location>
</feature>
<comment type="caution">
    <text evidence="2">The sequence shown here is derived from an EMBL/GenBank/DDBJ whole genome shotgun (WGS) entry which is preliminary data.</text>
</comment>
<feature type="compositionally biased region" description="Low complexity" evidence="1">
    <location>
        <begin position="385"/>
        <end position="395"/>
    </location>
</feature>
<dbReference type="Proteomes" id="UP001598300">
    <property type="component" value="Unassembled WGS sequence"/>
</dbReference>
<proteinExistence type="predicted"/>
<feature type="region of interest" description="Disordered" evidence="1">
    <location>
        <begin position="97"/>
        <end position="132"/>
    </location>
</feature>
<organism evidence="2 3">
    <name type="scientific">Streptomyces bacillaris</name>
    <dbReference type="NCBI Taxonomy" id="68179"/>
    <lineage>
        <taxon>Bacteria</taxon>
        <taxon>Bacillati</taxon>
        <taxon>Actinomycetota</taxon>
        <taxon>Actinomycetes</taxon>
        <taxon>Kitasatosporales</taxon>
        <taxon>Streptomycetaceae</taxon>
        <taxon>Streptomyces</taxon>
    </lineage>
</organism>
<feature type="region of interest" description="Disordered" evidence="1">
    <location>
        <begin position="357"/>
        <end position="395"/>
    </location>
</feature>
<dbReference type="Gene3D" id="1.25.10.10">
    <property type="entry name" value="Leucine-rich Repeat Variant"/>
    <property type="match status" value="1"/>
</dbReference>
<dbReference type="Pfam" id="PF13646">
    <property type="entry name" value="HEAT_2"/>
    <property type="match status" value="1"/>
</dbReference>
<reference evidence="2 3" key="1">
    <citation type="submission" date="2024-09" db="EMBL/GenBank/DDBJ databases">
        <title>The Natural Products Discovery Center: Release of the First 8490 Sequenced Strains for Exploring Actinobacteria Biosynthetic Diversity.</title>
        <authorList>
            <person name="Kalkreuter E."/>
            <person name="Kautsar S.A."/>
            <person name="Yang D."/>
            <person name="Bader C.D."/>
            <person name="Teijaro C.N."/>
            <person name="Fluegel L."/>
            <person name="Davis C.M."/>
            <person name="Simpson J.R."/>
            <person name="Lauterbach L."/>
            <person name="Steele A.D."/>
            <person name="Gui C."/>
            <person name="Meng S."/>
            <person name="Li G."/>
            <person name="Viehrig K."/>
            <person name="Ye F."/>
            <person name="Su P."/>
            <person name="Kiefer A.F."/>
            <person name="Nichols A."/>
            <person name="Cepeda A.J."/>
            <person name="Yan W."/>
            <person name="Fan B."/>
            <person name="Jiang Y."/>
            <person name="Adhikari A."/>
            <person name="Zheng C.-J."/>
            <person name="Schuster L."/>
            <person name="Cowan T.M."/>
            <person name="Smanski M.J."/>
            <person name="Chevrette M.G."/>
            <person name="De Carvalho L.P.S."/>
            <person name="Shen B."/>
        </authorList>
    </citation>
    <scope>NUCLEOTIDE SEQUENCE [LARGE SCALE GENOMIC DNA]</scope>
    <source>
        <strain evidence="2 3">NPDC058584</strain>
    </source>
</reference>
<gene>
    <name evidence="2" type="ORF">ACFWR3_01495</name>
</gene>